<sequence length="141" mass="15399">MTKPVRCTSIGHDEAGMTLIEVMVASVILLVGLLGLALMQVHAMKANASARSMTEAANFASDRVEQIMSAVWTEETVDSVLSENDPDTPEDIHTATSDGYTVNWVVRDASDKQSKTVNLSVLWTEEGKTHRVSQVVVRTMH</sequence>
<dbReference type="EMBL" id="FMUX01000023">
    <property type="protein sequence ID" value="SCY81637.1"/>
    <property type="molecule type" value="Genomic_DNA"/>
</dbReference>
<dbReference type="AlphaFoldDB" id="A0A1G5J038"/>
<name>A0A1G5J038_9BACT</name>
<dbReference type="NCBIfam" id="TIGR02532">
    <property type="entry name" value="IV_pilin_GFxxxE"/>
    <property type="match status" value="1"/>
</dbReference>
<organism evidence="2 3">
    <name type="scientific">Desulfoluna spongiiphila</name>
    <dbReference type="NCBI Taxonomy" id="419481"/>
    <lineage>
        <taxon>Bacteria</taxon>
        <taxon>Pseudomonadati</taxon>
        <taxon>Thermodesulfobacteriota</taxon>
        <taxon>Desulfobacteria</taxon>
        <taxon>Desulfobacterales</taxon>
        <taxon>Desulfolunaceae</taxon>
        <taxon>Desulfoluna</taxon>
    </lineage>
</organism>
<dbReference type="STRING" id="419481.SAMN05216233_12354"/>
<reference evidence="2 3" key="1">
    <citation type="submission" date="2016-10" db="EMBL/GenBank/DDBJ databases">
        <authorList>
            <person name="de Groot N.N."/>
        </authorList>
    </citation>
    <scope>NUCLEOTIDE SEQUENCE [LARGE SCALE GENOMIC DNA]</scope>
    <source>
        <strain evidence="2 3">AA1</strain>
    </source>
</reference>
<dbReference type="Proteomes" id="UP000198870">
    <property type="component" value="Unassembled WGS sequence"/>
</dbReference>
<dbReference type="InterPro" id="IPR012902">
    <property type="entry name" value="N_methyl_site"/>
</dbReference>
<keyword evidence="1" id="KW-0812">Transmembrane</keyword>
<dbReference type="PROSITE" id="PS00409">
    <property type="entry name" value="PROKAR_NTER_METHYL"/>
    <property type="match status" value="1"/>
</dbReference>
<dbReference type="RefSeq" id="WP_092214601.1">
    <property type="nucleotide sequence ID" value="NZ_FMUX01000023.1"/>
</dbReference>
<gene>
    <name evidence="2" type="ORF">SAMN05216233_12354</name>
</gene>
<evidence type="ECO:0000313" key="2">
    <source>
        <dbReference type="EMBL" id="SCY81637.1"/>
    </source>
</evidence>
<protein>
    <submittedName>
        <fullName evidence="2">Prepilin-type N-terminal cleavage/methylation domain-containing protein</fullName>
    </submittedName>
</protein>
<accession>A0A1G5J038</accession>
<evidence type="ECO:0000256" key="1">
    <source>
        <dbReference type="SAM" id="Phobius"/>
    </source>
</evidence>
<keyword evidence="3" id="KW-1185">Reference proteome</keyword>
<proteinExistence type="predicted"/>
<dbReference type="Pfam" id="PF07963">
    <property type="entry name" value="N_methyl"/>
    <property type="match status" value="1"/>
</dbReference>
<feature type="transmembrane region" description="Helical" evidence="1">
    <location>
        <begin position="22"/>
        <end position="43"/>
    </location>
</feature>
<keyword evidence="1" id="KW-0472">Membrane</keyword>
<keyword evidence="1" id="KW-1133">Transmembrane helix</keyword>
<evidence type="ECO:0000313" key="3">
    <source>
        <dbReference type="Proteomes" id="UP000198870"/>
    </source>
</evidence>